<keyword evidence="3" id="KW-1003">Cell membrane</keyword>
<evidence type="ECO:0000256" key="4">
    <source>
        <dbReference type="ARBA" id="ARBA00022692"/>
    </source>
</evidence>
<feature type="domain" description="Major facilitator superfamily (MFS) profile" evidence="8">
    <location>
        <begin position="1"/>
        <end position="397"/>
    </location>
</feature>
<feature type="transmembrane region" description="Helical" evidence="7">
    <location>
        <begin position="371"/>
        <end position="394"/>
    </location>
</feature>
<dbReference type="PROSITE" id="PS50850">
    <property type="entry name" value="MFS"/>
    <property type="match status" value="1"/>
</dbReference>
<keyword evidence="5 7" id="KW-1133">Transmembrane helix</keyword>
<feature type="transmembrane region" description="Helical" evidence="7">
    <location>
        <begin position="257"/>
        <end position="276"/>
    </location>
</feature>
<dbReference type="InterPro" id="IPR010290">
    <property type="entry name" value="TM_effector"/>
</dbReference>
<gene>
    <name evidence="9" type="ORF">SAMN05421879_107170</name>
</gene>
<dbReference type="PANTHER" id="PTHR23513:SF11">
    <property type="entry name" value="STAPHYLOFERRIN A TRANSPORTER"/>
    <property type="match status" value="1"/>
</dbReference>
<evidence type="ECO:0000313" key="10">
    <source>
        <dbReference type="Proteomes" id="UP000219688"/>
    </source>
</evidence>
<keyword evidence="4 7" id="KW-0812">Transmembrane</keyword>
<reference evidence="10" key="1">
    <citation type="submission" date="2017-08" db="EMBL/GenBank/DDBJ databases">
        <authorList>
            <person name="Varghese N."/>
            <person name="Submissions S."/>
        </authorList>
    </citation>
    <scope>NUCLEOTIDE SEQUENCE [LARGE SCALE GENOMIC DNA]</scope>
    <source>
        <strain evidence="10">USBA17B2</strain>
    </source>
</reference>
<dbReference type="SUPFAM" id="SSF103473">
    <property type="entry name" value="MFS general substrate transporter"/>
    <property type="match status" value="1"/>
</dbReference>
<dbReference type="GO" id="GO:0022857">
    <property type="term" value="F:transmembrane transporter activity"/>
    <property type="evidence" value="ECO:0007669"/>
    <property type="project" value="InterPro"/>
</dbReference>
<feature type="transmembrane region" description="Helical" evidence="7">
    <location>
        <begin position="172"/>
        <end position="195"/>
    </location>
</feature>
<evidence type="ECO:0000256" key="5">
    <source>
        <dbReference type="ARBA" id="ARBA00022989"/>
    </source>
</evidence>
<dbReference type="EMBL" id="OBQK01000007">
    <property type="protein sequence ID" value="SOC56412.1"/>
    <property type="molecule type" value="Genomic_DNA"/>
</dbReference>
<feature type="transmembrane region" description="Helical" evidence="7">
    <location>
        <begin position="308"/>
        <end position="331"/>
    </location>
</feature>
<evidence type="ECO:0000256" key="6">
    <source>
        <dbReference type="ARBA" id="ARBA00023136"/>
    </source>
</evidence>
<evidence type="ECO:0000259" key="8">
    <source>
        <dbReference type="PROSITE" id="PS50850"/>
    </source>
</evidence>
<comment type="subcellular location">
    <subcellularLocation>
        <location evidence="1">Cell membrane</location>
        <topology evidence="1">Multi-pass membrane protein</topology>
    </subcellularLocation>
</comment>
<evidence type="ECO:0000256" key="1">
    <source>
        <dbReference type="ARBA" id="ARBA00004651"/>
    </source>
</evidence>
<organism evidence="9 10">
    <name type="scientific">Ornithinimicrobium cerasi</name>
    <dbReference type="NCBI Taxonomy" id="2248773"/>
    <lineage>
        <taxon>Bacteria</taxon>
        <taxon>Bacillati</taxon>
        <taxon>Actinomycetota</taxon>
        <taxon>Actinomycetes</taxon>
        <taxon>Micrococcales</taxon>
        <taxon>Ornithinimicrobiaceae</taxon>
        <taxon>Ornithinimicrobium</taxon>
    </lineage>
</organism>
<dbReference type="CDD" id="cd06173">
    <property type="entry name" value="MFS_MefA_like"/>
    <property type="match status" value="1"/>
</dbReference>
<keyword evidence="6 7" id="KW-0472">Membrane</keyword>
<dbReference type="Pfam" id="PF05977">
    <property type="entry name" value="MFS_3"/>
    <property type="match status" value="1"/>
</dbReference>
<dbReference type="Gene3D" id="1.20.1250.20">
    <property type="entry name" value="MFS general substrate transporter like domains"/>
    <property type="match status" value="1"/>
</dbReference>
<evidence type="ECO:0000256" key="3">
    <source>
        <dbReference type="ARBA" id="ARBA00022475"/>
    </source>
</evidence>
<dbReference type="GO" id="GO:0005886">
    <property type="term" value="C:plasma membrane"/>
    <property type="evidence" value="ECO:0007669"/>
    <property type="project" value="UniProtKB-SubCell"/>
</dbReference>
<evidence type="ECO:0000256" key="2">
    <source>
        <dbReference type="ARBA" id="ARBA00022448"/>
    </source>
</evidence>
<protein>
    <submittedName>
        <fullName evidence="9">Predicted arabinose efflux permease, MFS family</fullName>
    </submittedName>
</protein>
<dbReference type="AlphaFoldDB" id="A0A285VQS6"/>
<dbReference type="Proteomes" id="UP000219688">
    <property type="component" value="Unassembled WGS sequence"/>
</dbReference>
<feature type="transmembrane region" description="Helical" evidence="7">
    <location>
        <begin position="343"/>
        <end position="365"/>
    </location>
</feature>
<keyword evidence="10" id="KW-1185">Reference proteome</keyword>
<feature type="transmembrane region" description="Helical" evidence="7">
    <location>
        <begin position="283"/>
        <end position="302"/>
    </location>
</feature>
<evidence type="ECO:0000313" key="9">
    <source>
        <dbReference type="EMBL" id="SOC56412.1"/>
    </source>
</evidence>
<sequence>MFSALSVRNYRIYATGAIVSNTGTWMGRVAQDWVVLTELTDNSASALGIVTGLQFLPILLLTPVAGALSDALPKRKVMLVSQATMAILALVMGIWVLTGSMELWHMYLLAFLSGAASAFDAPARQSFVSEMVPPEKLTNAVGLNSASFHSGRLIGPATAGLLIAAFGTGPTLVINAFTFVAVIVALLLLDVNALAPGPDRTGKGRARVREGIAYVRRRPDLILIMVIAFMHGTFGMNFQITNALMATEVYGKGVTEYGVTGSVMAIGSLAGALLAARRDRPRWRLLLGSLALFSFFTLFLALAPSFTLYTVLLVPTGLTALTVMVSANAMVQLSVDQAVRGRVMALYMAVFFGGTPLGSPFIGWVGETFGARWTILIATLACGLTAVVATVYVMRSDNIRLRLRASWARPLALERGLALTEPLPEKVT</sequence>
<feature type="transmembrane region" description="Helical" evidence="7">
    <location>
        <begin position="221"/>
        <end position="245"/>
    </location>
</feature>
<dbReference type="RefSeq" id="WP_097188551.1">
    <property type="nucleotide sequence ID" value="NZ_OBQK01000007.1"/>
</dbReference>
<proteinExistence type="predicted"/>
<dbReference type="PANTHER" id="PTHR23513">
    <property type="entry name" value="INTEGRAL MEMBRANE EFFLUX PROTEIN-RELATED"/>
    <property type="match status" value="1"/>
</dbReference>
<name>A0A285VQS6_9MICO</name>
<accession>A0A285VQS6</accession>
<dbReference type="STRING" id="1122622.GCA_000421185_01107"/>
<feature type="transmembrane region" description="Helical" evidence="7">
    <location>
        <begin position="77"/>
        <end position="97"/>
    </location>
</feature>
<feature type="transmembrane region" description="Helical" evidence="7">
    <location>
        <begin position="44"/>
        <end position="65"/>
    </location>
</feature>
<keyword evidence="2" id="KW-0813">Transport</keyword>
<dbReference type="InterPro" id="IPR036259">
    <property type="entry name" value="MFS_trans_sf"/>
</dbReference>
<dbReference type="InterPro" id="IPR020846">
    <property type="entry name" value="MFS_dom"/>
</dbReference>
<evidence type="ECO:0000256" key="7">
    <source>
        <dbReference type="SAM" id="Phobius"/>
    </source>
</evidence>